<dbReference type="InterPro" id="IPR040346">
    <property type="entry name" value="GEX1/Brambleberry"/>
</dbReference>
<comment type="caution">
    <text evidence="2">The sequence shown here is derived from an EMBL/GenBank/DDBJ whole genome shotgun (WGS) entry which is preliminary data.</text>
</comment>
<keyword evidence="1" id="KW-0472">Membrane</keyword>
<evidence type="ECO:0000256" key="1">
    <source>
        <dbReference type="SAM" id="Phobius"/>
    </source>
</evidence>
<sequence length="158" mass="18478">MSNFKTSEKSLNTMKKTLENMTEKIQSISLMDNLIVSEIMVVHSVLYFIAFTTFCYFATGLKQTFSVRLKLIMIGISNFVVEKVFRSVYANIDVLKWHKFVFVVRFCALIASLLLLFQSIVHYKDYVKESYILLKNNVVKEKGDSVRRNIIIPFLRKR</sequence>
<evidence type="ECO:0000313" key="3">
    <source>
        <dbReference type="Proteomes" id="UP001439008"/>
    </source>
</evidence>
<keyword evidence="1" id="KW-0812">Transmembrane</keyword>
<dbReference type="PANTHER" id="PTHR33538:SF2">
    <property type="entry name" value="PROTEIN GAMETE EXPRESSED 1"/>
    <property type="match status" value="1"/>
</dbReference>
<reference evidence="2 3" key="1">
    <citation type="journal article" date="2024" name="BMC Biol.">
        <title>Comparative genomics of Ascetosporea gives new insight into the evolutionary basis for animal parasitism in Rhizaria.</title>
        <authorList>
            <person name="Hiltunen Thoren M."/>
            <person name="Onut-Brannstrom I."/>
            <person name="Alfjorden A."/>
            <person name="Peckova H."/>
            <person name="Swords F."/>
            <person name="Hooper C."/>
            <person name="Holzer A.S."/>
            <person name="Bass D."/>
            <person name="Burki F."/>
        </authorList>
    </citation>
    <scope>NUCLEOTIDE SEQUENCE [LARGE SCALE GENOMIC DNA]</scope>
    <source>
        <strain evidence="2">20-A016</strain>
    </source>
</reference>
<feature type="transmembrane region" description="Helical" evidence="1">
    <location>
        <begin position="102"/>
        <end position="121"/>
    </location>
</feature>
<feature type="transmembrane region" description="Helical" evidence="1">
    <location>
        <begin position="39"/>
        <end position="59"/>
    </location>
</feature>
<evidence type="ECO:0000313" key="2">
    <source>
        <dbReference type="EMBL" id="MES1918666.1"/>
    </source>
</evidence>
<organism evidence="2 3">
    <name type="scientific">Bonamia ostreae</name>
    <dbReference type="NCBI Taxonomy" id="126728"/>
    <lineage>
        <taxon>Eukaryota</taxon>
        <taxon>Sar</taxon>
        <taxon>Rhizaria</taxon>
        <taxon>Endomyxa</taxon>
        <taxon>Ascetosporea</taxon>
        <taxon>Haplosporida</taxon>
        <taxon>Bonamia</taxon>
    </lineage>
</organism>
<keyword evidence="3" id="KW-1185">Reference proteome</keyword>
<name>A0ABV2AG49_9EUKA</name>
<proteinExistence type="predicted"/>
<dbReference type="EMBL" id="JBDODL010000103">
    <property type="protein sequence ID" value="MES1918666.1"/>
    <property type="molecule type" value="Genomic_DNA"/>
</dbReference>
<dbReference type="PANTHER" id="PTHR33538">
    <property type="entry name" value="PROTEIN GAMETE EXPRESSED 1"/>
    <property type="match status" value="1"/>
</dbReference>
<protein>
    <submittedName>
        <fullName evidence="2">Uncharacterized protein</fullName>
    </submittedName>
</protein>
<keyword evidence="1" id="KW-1133">Transmembrane helix</keyword>
<gene>
    <name evidence="2" type="ORF">MHBO_000600</name>
</gene>
<dbReference type="Proteomes" id="UP001439008">
    <property type="component" value="Unassembled WGS sequence"/>
</dbReference>
<accession>A0ABV2AG49</accession>